<dbReference type="EMBL" id="BARU01008699">
    <property type="protein sequence ID" value="GAH44261.1"/>
    <property type="molecule type" value="Genomic_DNA"/>
</dbReference>
<protein>
    <submittedName>
        <fullName evidence="1">Uncharacterized protein</fullName>
    </submittedName>
</protein>
<evidence type="ECO:0000313" key="1">
    <source>
        <dbReference type="EMBL" id="GAH44261.1"/>
    </source>
</evidence>
<organism evidence="1">
    <name type="scientific">marine sediment metagenome</name>
    <dbReference type="NCBI Taxonomy" id="412755"/>
    <lineage>
        <taxon>unclassified sequences</taxon>
        <taxon>metagenomes</taxon>
        <taxon>ecological metagenomes</taxon>
    </lineage>
</organism>
<sequence>MVYFTITSVELKLFERYITEGGTLDAVFDERWFAQTFTIGNTGENITHYITSVKLLMRRVGTPGWFNVYIRATDESGHPTGENLSSGTYDGDTLPTITEFIEITLTPYMLIAGTKYAIIVENSDHDGVGAIVEWRRADVHGYTGGVWCYSTDYGASWGVNTGRDFTFYEFGYETPWIPLDIWNISLSNLTISEFIIDTWEITLSNTTQPYILDIWNISLSNLTISEFTIDQWNITLSNTSFFLITNVTATPSEAIIDDVTINITCNVTSPYAIVNVTLNMTEGTYDMANIGDTLPTITEFIEITLTPYMLIAGTKYA</sequence>
<reference evidence="1" key="1">
    <citation type="journal article" date="2014" name="Front. Microbiol.">
        <title>High frequency of phylogenetically diverse reductive dehalogenase-homologous genes in deep subseafloor sedimentary metagenomes.</title>
        <authorList>
            <person name="Kawai M."/>
            <person name="Futagami T."/>
            <person name="Toyoda A."/>
            <person name="Takaki Y."/>
            <person name="Nishi S."/>
            <person name="Hori S."/>
            <person name="Arai W."/>
            <person name="Tsubouchi T."/>
            <person name="Morono Y."/>
            <person name="Uchiyama I."/>
            <person name="Ito T."/>
            <person name="Fujiyama A."/>
            <person name="Inagaki F."/>
            <person name="Takami H."/>
        </authorList>
    </citation>
    <scope>NUCLEOTIDE SEQUENCE</scope>
    <source>
        <strain evidence="1">Expedition CK06-06</strain>
    </source>
</reference>
<name>X1FF45_9ZZZZ</name>
<gene>
    <name evidence="1" type="ORF">S03H2_16941</name>
</gene>
<proteinExistence type="predicted"/>
<comment type="caution">
    <text evidence="1">The sequence shown here is derived from an EMBL/GenBank/DDBJ whole genome shotgun (WGS) entry which is preliminary data.</text>
</comment>
<accession>X1FF45</accession>
<dbReference type="AlphaFoldDB" id="X1FF45"/>
<feature type="non-terminal residue" evidence="1">
    <location>
        <position position="317"/>
    </location>
</feature>